<dbReference type="Gene3D" id="1.10.10.10">
    <property type="entry name" value="Winged helix-like DNA-binding domain superfamily/Winged helix DNA-binding domain"/>
    <property type="match status" value="1"/>
</dbReference>
<gene>
    <name evidence="4" type="primary">tfe</name>
    <name evidence="7" type="ORF">D1869_01280</name>
    <name evidence="6" type="ORF">HNQ62_000854</name>
</gene>
<keyword evidence="8" id="KW-1185">Reference proteome</keyword>
<keyword evidence="6" id="KW-0396">Initiation factor</keyword>
<evidence type="ECO:0000313" key="9">
    <source>
        <dbReference type="Proteomes" id="UP000582213"/>
    </source>
</evidence>
<accession>A0A650CDW3</accession>
<comment type="subunit">
    <text evidence="4">Monomer. Interaction with RNA polymerase subunits RpoF and RpoE is necessary for Tfe stimulatory transcription activity. Able to interact with Tbp and RNA polymerase in the absence of DNA promoter. Interacts both with the preinitiation and elongation complexes.</text>
</comment>
<keyword evidence="2 4" id="KW-0238">DNA-binding</keyword>
<dbReference type="Pfam" id="PF02002">
    <property type="entry name" value="TFIIE_alpha"/>
    <property type="match status" value="1"/>
</dbReference>
<keyword evidence="3 4" id="KW-0804">Transcription</keyword>
<dbReference type="GO" id="GO:0006355">
    <property type="term" value="P:regulation of DNA-templated transcription"/>
    <property type="evidence" value="ECO:0007669"/>
    <property type="project" value="InterPro"/>
</dbReference>
<feature type="domain" description="HTH TFE/IIEalpha-type" evidence="5">
    <location>
        <begin position="5"/>
        <end position="89"/>
    </location>
</feature>
<evidence type="ECO:0000256" key="4">
    <source>
        <dbReference type="HAMAP-Rule" id="MF_01909"/>
    </source>
</evidence>
<dbReference type="GeneID" id="42799837"/>
<dbReference type="PANTHER" id="PTHR13097">
    <property type="entry name" value="TRANSCRIPTION INITIATION FACTOR IIE, ALPHA SUBUNIT"/>
    <property type="match status" value="1"/>
</dbReference>
<evidence type="ECO:0000256" key="1">
    <source>
        <dbReference type="ARBA" id="ARBA00023015"/>
    </source>
</evidence>
<dbReference type="GO" id="GO:0003743">
    <property type="term" value="F:translation initiation factor activity"/>
    <property type="evidence" value="ECO:0007669"/>
    <property type="project" value="UniProtKB-KW"/>
</dbReference>
<reference evidence="6 9" key="2">
    <citation type="submission" date="2020-08" db="EMBL/GenBank/DDBJ databases">
        <title>Genomic Encyclopedia of Type Strains, Phase IV (KMG-IV): sequencing the most valuable type-strain genomes for metagenomic binning, comparative biology and taxonomic classification.</title>
        <authorList>
            <person name="Goeker M."/>
        </authorList>
    </citation>
    <scope>NUCLEOTIDE SEQUENCE [LARGE SCALE GENOMIC DNA]</scope>
    <source>
        <strain evidence="6 9">DSM 12421</strain>
    </source>
</reference>
<proteinExistence type="inferred from homology"/>
<keyword evidence="6" id="KW-0648">Protein biosynthesis</keyword>
<dbReference type="GO" id="GO:0006367">
    <property type="term" value="P:transcription initiation at RNA polymerase II promoter"/>
    <property type="evidence" value="ECO:0007669"/>
    <property type="project" value="InterPro"/>
</dbReference>
<evidence type="ECO:0000313" key="8">
    <source>
        <dbReference type="Proteomes" id="UP000427373"/>
    </source>
</evidence>
<dbReference type="InterPro" id="IPR002853">
    <property type="entry name" value="TFIIE_asu"/>
</dbReference>
<dbReference type="InterPro" id="IPR036388">
    <property type="entry name" value="WH-like_DNA-bd_sf"/>
</dbReference>
<dbReference type="InterPro" id="IPR039997">
    <property type="entry name" value="TFE"/>
</dbReference>
<dbReference type="SUPFAM" id="SSF46785">
    <property type="entry name" value="Winged helix' DNA-binding domain"/>
    <property type="match status" value="1"/>
</dbReference>
<sequence>MSSRAEELILSLAKDLVGEDATELLKFLLRKRIEMTDDDIAKELNVKVNEIRKKLYLLSEQGFITYRKTRDKETGLFIYYWKVNLDQINELLLNRKRLVLEKLKARYEQEKDSLYYYCPQDNIQYNFDEALENEFKCPKCGSPLEYYDSEKTKKFLEYKIKQIENEIERETRHGSNSR</sequence>
<dbReference type="HAMAP" id="MF_01909">
    <property type="entry name" value="TFE_arch"/>
    <property type="match status" value="1"/>
</dbReference>
<dbReference type="EMBL" id="JACHFY010000003">
    <property type="protein sequence ID" value="MBB5253112.1"/>
    <property type="molecule type" value="Genomic_DNA"/>
</dbReference>
<dbReference type="Proteomes" id="UP000427373">
    <property type="component" value="Chromosome"/>
</dbReference>
<dbReference type="InterPro" id="IPR016481">
    <property type="entry name" value="TF_E_archaea"/>
</dbReference>
<dbReference type="KEGG" id="soh:D1869_01280"/>
<keyword evidence="1 4" id="KW-0805">Transcription regulation</keyword>
<dbReference type="Proteomes" id="UP000582213">
    <property type="component" value="Unassembled WGS sequence"/>
</dbReference>
<dbReference type="InterPro" id="IPR024550">
    <property type="entry name" value="TFIIEa/SarR/Rpc3_HTH_dom"/>
</dbReference>
<dbReference type="OrthoDB" id="5935at2157"/>
<evidence type="ECO:0000259" key="5">
    <source>
        <dbReference type="PROSITE" id="PS51344"/>
    </source>
</evidence>
<dbReference type="EMBL" id="CP045484">
    <property type="protein sequence ID" value="QGR15969.1"/>
    <property type="molecule type" value="Genomic_DNA"/>
</dbReference>
<comment type="function">
    <text evidence="4">Transcription factor that plays a role in the activation of archaeal genes transcribed by RNA polymerase. Facilitates transcription initiation by enhancing TATA-box recognition by TATA-box-binding protein (Tbp), and transcription factor B (Tfb) and RNA polymerase recruitment. Not absolutely required for transcription in vitro, but particularly important in cases where Tbp or Tfb function is not optimal. It dynamically alters the nucleic acid-binding properties of RNA polymerases by stabilizing the initiation complex and destabilizing elongation complexes. Seems to translocate with the RNA polymerase following initiation and acts by binding to the non template strand of the transcription bubble in elongation complexes.</text>
</comment>
<dbReference type="SMART" id="SM00531">
    <property type="entry name" value="TFIIE"/>
    <property type="match status" value="1"/>
</dbReference>
<dbReference type="RefSeq" id="WP_156013587.1">
    <property type="nucleotide sequence ID" value="NZ_CP045484.1"/>
</dbReference>
<reference evidence="7 8" key="1">
    <citation type="submission" date="2019-10" db="EMBL/GenBank/DDBJ databases">
        <title>Genome Sequences from Six Type Strain Members of the Archaeal Family Sulfolobaceae: Acidianus ambivalens, Acidianus infernus, Metallosphaera prunae, Stygiolobus azoricus, Sulfolobus metallicus, and Sulfurisphaera ohwakuensis.</title>
        <authorList>
            <person name="Counts J.A."/>
            <person name="Kelly R.M."/>
        </authorList>
    </citation>
    <scope>NUCLEOTIDE SEQUENCE [LARGE SCALE GENOMIC DNA]</scope>
    <source>
        <strain evidence="7 8">TA-1</strain>
    </source>
</reference>
<organism evidence="7 8">
    <name type="scientific">Sulfurisphaera ohwakuensis</name>
    <dbReference type="NCBI Taxonomy" id="69656"/>
    <lineage>
        <taxon>Archaea</taxon>
        <taxon>Thermoproteota</taxon>
        <taxon>Thermoprotei</taxon>
        <taxon>Sulfolobales</taxon>
        <taxon>Sulfolobaceae</taxon>
        <taxon>Sulfurisphaera</taxon>
    </lineage>
</organism>
<dbReference type="PROSITE" id="PS51344">
    <property type="entry name" value="HTH_TFE_IIE"/>
    <property type="match status" value="1"/>
</dbReference>
<protein>
    <recommendedName>
        <fullName evidence="4">Transcription factor E</fullName>
        <shortName evidence="4">TFE</shortName>
    </recommendedName>
    <alternativeName>
        <fullName evidence="4">TFIIE subunit alpha homolog</fullName>
    </alternativeName>
    <alternativeName>
        <fullName evidence="4">Transcription initiation factor TFIIE</fullName>
    </alternativeName>
</protein>
<comment type="domain">
    <text evidence="4">The winged helix domain is involved in binding to DNA in the preinitiation complex.</text>
</comment>
<comment type="similarity">
    <text evidence="4">Belongs to the TFE family.</text>
</comment>
<dbReference type="InterPro" id="IPR017919">
    <property type="entry name" value="TFIIE/TFIIEa_HTH"/>
</dbReference>
<evidence type="ECO:0000256" key="2">
    <source>
        <dbReference type="ARBA" id="ARBA00023125"/>
    </source>
</evidence>
<evidence type="ECO:0000313" key="7">
    <source>
        <dbReference type="EMBL" id="QGR15969.1"/>
    </source>
</evidence>
<dbReference type="GO" id="GO:0003677">
    <property type="term" value="F:DNA binding"/>
    <property type="evidence" value="ECO:0007669"/>
    <property type="project" value="UniProtKB-KW"/>
</dbReference>
<name>A0A650CDW3_SULOH</name>
<dbReference type="InterPro" id="IPR036390">
    <property type="entry name" value="WH_DNA-bd_sf"/>
</dbReference>
<evidence type="ECO:0000313" key="6">
    <source>
        <dbReference type="EMBL" id="MBB5253112.1"/>
    </source>
</evidence>
<evidence type="ECO:0000256" key="3">
    <source>
        <dbReference type="ARBA" id="ARBA00023163"/>
    </source>
</evidence>
<dbReference type="AlphaFoldDB" id="A0A650CDW3"/>
<dbReference type="PANTHER" id="PTHR13097:SF7">
    <property type="entry name" value="GENERAL TRANSCRIPTION FACTOR IIE SUBUNIT 1"/>
    <property type="match status" value="1"/>
</dbReference>
<dbReference type="PIRSF" id="PIRSF006373">
    <property type="entry name" value="TF_E_archaea"/>
    <property type="match status" value="1"/>
</dbReference>